<protein>
    <submittedName>
        <fullName evidence="2">Uncharacterized protein</fullName>
    </submittedName>
</protein>
<dbReference type="AlphaFoldDB" id="A0A4P8WAP9"/>
<name>A0A4P8WAP9_9ENTR</name>
<keyword evidence="1" id="KW-0812">Transmembrane</keyword>
<evidence type="ECO:0000256" key="1">
    <source>
        <dbReference type="SAM" id="Phobius"/>
    </source>
</evidence>
<organism evidence="2">
    <name type="scientific">Leclercia adecarboxylata</name>
    <dbReference type="NCBI Taxonomy" id="83655"/>
    <lineage>
        <taxon>Bacteria</taxon>
        <taxon>Pseudomonadati</taxon>
        <taxon>Pseudomonadota</taxon>
        <taxon>Gammaproteobacteria</taxon>
        <taxon>Enterobacterales</taxon>
        <taxon>Enterobacteriaceae</taxon>
        <taxon>Leclercia</taxon>
    </lineage>
</organism>
<dbReference type="RefSeq" id="WP_071883890.1">
    <property type="nucleotide sequence ID" value="NZ_MK036884.1"/>
</dbReference>
<proteinExistence type="predicted"/>
<keyword evidence="2" id="KW-0614">Plasmid</keyword>
<feature type="transmembrane region" description="Helical" evidence="1">
    <location>
        <begin position="34"/>
        <end position="54"/>
    </location>
</feature>
<accession>A0A4P8WAP9</accession>
<keyword evidence="1" id="KW-1133">Transmembrane helix</keyword>
<dbReference type="EMBL" id="MK036884">
    <property type="protein sequence ID" value="QCS38858.1"/>
    <property type="molecule type" value="Genomic_DNA"/>
</dbReference>
<sequence length="64" mass="6836">MLLPFLTGLFMLAGGFLALSIIPKPNRSLRKLAVFVMTIGFCLALAIAVAYFAVNTLTSAIHPV</sequence>
<geneLocation type="plasmid" evidence="2">
    <name>p16005813B</name>
</geneLocation>
<keyword evidence="1" id="KW-0472">Membrane</keyword>
<reference evidence="2" key="1">
    <citation type="submission" date="2018-10" db="EMBL/GenBank/DDBJ databases">
        <authorList>
            <person name="Zhou D."/>
            <person name="Yin Z."/>
            <person name="Feng J."/>
        </authorList>
    </citation>
    <scope>NUCLEOTIDE SEQUENCE</scope>
    <source>
        <strain evidence="2">16005813</strain>
        <plasmid evidence="2">p16005813B</plasmid>
    </source>
</reference>
<evidence type="ECO:0000313" key="2">
    <source>
        <dbReference type="EMBL" id="QCS38858.1"/>
    </source>
</evidence>